<dbReference type="InterPro" id="IPR049210">
    <property type="entry name" value="DUF6812"/>
</dbReference>
<reference evidence="1" key="1">
    <citation type="submission" date="2022-10" db="EMBL/GenBank/DDBJ databases">
        <title>The WGS of Solirubrobacter ginsenosidimutans DSM 21036.</title>
        <authorList>
            <person name="Jiang Z."/>
        </authorList>
    </citation>
    <scope>NUCLEOTIDE SEQUENCE</scope>
    <source>
        <strain evidence="1">DSM 21036</strain>
    </source>
</reference>
<proteinExistence type="predicted"/>
<sequence>MPFRRERVRIETARHEIEGTLQLPYEGFRSRMTDFLNTQGDDFLPLTDAQVTYLDSTREPEKHEYLALATRHVVLVIELGEVEIVEEILSAEFTASTPPPVV</sequence>
<organism evidence="1 2">
    <name type="scientific">Solirubrobacter ginsenosidimutans</name>
    <dbReference type="NCBI Taxonomy" id="490573"/>
    <lineage>
        <taxon>Bacteria</taxon>
        <taxon>Bacillati</taxon>
        <taxon>Actinomycetota</taxon>
        <taxon>Thermoleophilia</taxon>
        <taxon>Solirubrobacterales</taxon>
        <taxon>Solirubrobacteraceae</taxon>
        <taxon>Solirubrobacter</taxon>
    </lineage>
</organism>
<keyword evidence="2" id="KW-1185">Reference proteome</keyword>
<evidence type="ECO:0000313" key="2">
    <source>
        <dbReference type="Proteomes" id="UP001149140"/>
    </source>
</evidence>
<dbReference type="Pfam" id="PF20660">
    <property type="entry name" value="DUF6812"/>
    <property type="match status" value="1"/>
</dbReference>
<name>A0A9X3S015_9ACTN</name>
<gene>
    <name evidence="1" type="ORF">OM076_04565</name>
</gene>
<dbReference type="AlphaFoldDB" id="A0A9X3S015"/>
<dbReference type="Proteomes" id="UP001149140">
    <property type="component" value="Unassembled WGS sequence"/>
</dbReference>
<protein>
    <submittedName>
        <fullName evidence="1">Uncharacterized protein</fullName>
    </submittedName>
</protein>
<comment type="caution">
    <text evidence="1">The sequence shown here is derived from an EMBL/GenBank/DDBJ whole genome shotgun (WGS) entry which is preliminary data.</text>
</comment>
<dbReference type="RefSeq" id="WP_270038262.1">
    <property type="nucleotide sequence ID" value="NZ_JAPDOD010000002.1"/>
</dbReference>
<dbReference type="EMBL" id="JAPDOD010000002">
    <property type="protein sequence ID" value="MDA0159527.1"/>
    <property type="molecule type" value="Genomic_DNA"/>
</dbReference>
<evidence type="ECO:0000313" key="1">
    <source>
        <dbReference type="EMBL" id="MDA0159527.1"/>
    </source>
</evidence>
<accession>A0A9X3S015</accession>